<dbReference type="GO" id="GO:0008379">
    <property type="term" value="F:thioredoxin peroxidase activity"/>
    <property type="evidence" value="ECO:0007669"/>
    <property type="project" value="InterPro"/>
</dbReference>
<evidence type="ECO:0000256" key="6">
    <source>
        <dbReference type="ARBA" id="ARBA00023002"/>
    </source>
</evidence>
<keyword evidence="11" id="KW-1185">Reference proteome</keyword>
<dbReference type="PANTHER" id="PTHR10430">
    <property type="entry name" value="PEROXIREDOXIN"/>
    <property type="match status" value="1"/>
</dbReference>
<dbReference type="Pfam" id="PF08534">
    <property type="entry name" value="Redoxin"/>
    <property type="match status" value="2"/>
</dbReference>
<dbReference type="CDD" id="cd03013">
    <property type="entry name" value="PRX5_like"/>
    <property type="match status" value="1"/>
</dbReference>
<comment type="function">
    <text evidence="8">Thiol-specific peroxidase that catalyzes the reduction of hydrogen peroxide and organic hydroperoxides to water and alcohols, respectively. Plays a role in cell protection against oxidative stress by detoxifying peroxides.</text>
</comment>
<dbReference type="PROSITE" id="PS51352">
    <property type="entry name" value="THIOREDOXIN_2"/>
    <property type="match status" value="1"/>
</dbReference>
<dbReference type="STRING" id="3088.A0A383V724"/>
<evidence type="ECO:0000256" key="4">
    <source>
        <dbReference type="ARBA" id="ARBA00022559"/>
    </source>
</evidence>
<name>A0A383V724_TETOB</name>
<accession>A0A383V724</accession>
<dbReference type="GO" id="GO:0042744">
    <property type="term" value="P:hydrogen peroxide catabolic process"/>
    <property type="evidence" value="ECO:0007669"/>
    <property type="project" value="TreeGrafter"/>
</dbReference>
<dbReference type="GO" id="GO:0034599">
    <property type="term" value="P:cellular response to oxidative stress"/>
    <property type="evidence" value="ECO:0007669"/>
    <property type="project" value="InterPro"/>
</dbReference>
<dbReference type="EC" id="1.11.1.25" evidence="3 8"/>
<dbReference type="InterPro" id="IPR013740">
    <property type="entry name" value="Redoxin"/>
</dbReference>
<comment type="catalytic activity">
    <reaction evidence="1">
        <text>[glutaredoxin]-dithiol + a hydroperoxide = [glutaredoxin]-disulfide + an alcohol + H2O</text>
        <dbReference type="Rhea" id="RHEA:62624"/>
        <dbReference type="Rhea" id="RHEA-COMP:10729"/>
        <dbReference type="Rhea" id="RHEA-COMP:10730"/>
        <dbReference type="ChEBI" id="CHEBI:15377"/>
        <dbReference type="ChEBI" id="CHEBI:29950"/>
        <dbReference type="ChEBI" id="CHEBI:30879"/>
        <dbReference type="ChEBI" id="CHEBI:35924"/>
        <dbReference type="ChEBI" id="CHEBI:50058"/>
        <dbReference type="EC" id="1.11.1.25"/>
    </reaction>
</comment>
<evidence type="ECO:0000256" key="2">
    <source>
        <dbReference type="ARBA" id="ARBA00010505"/>
    </source>
</evidence>
<evidence type="ECO:0000256" key="3">
    <source>
        <dbReference type="ARBA" id="ARBA00013016"/>
    </source>
</evidence>
<keyword evidence="4 8" id="KW-0575">Peroxidase</keyword>
<dbReference type="Proteomes" id="UP000256970">
    <property type="component" value="Unassembled WGS sequence"/>
</dbReference>
<gene>
    <name evidence="10" type="ORF">BQ4739_LOCUS1254</name>
</gene>
<feature type="domain" description="Thioredoxin" evidence="9">
    <location>
        <begin position="21"/>
        <end position="205"/>
    </location>
</feature>
<sequence>MGEQVDLYSNGVFDFKQSPRIKQGDTLPLDETLMVLEEGSSEPKSVTLKELVGGKRAVLFGLPGAYTSVCSSKHVPNYVERSKELSQQGVEVIACLSVNAKELSEQGVQVVACLSVNDPWVMRDWAKNMGVDTNVVHMMADGEGMLHSKLGLLQHMPGLGVRALRYSMLVDDGKVTVLNVEEPGGKSYKISGPGHMLEDLARVKGQQA</sequence>
<evidence type="ECO:0000259" key="9">
    <source>
        <dbReference type="PROSITE" id="PS51352"/>
    </source>
</evidence>
<evidence type="ECO:0000256" key="5">
    <source>
        <dbReference type="ARBA" id="ARBA00022862"/>
    </source>
</evidence>
<dbReference type="AlphaFoldDB" id="A0A383V724"/>
<keyword evidence="8" id="KW-0676">Redox-active center</keyword>
<organism evidence="10 11">
    <name type="scientific">Tetradesmus obliquus</name>
    <name type="common">Green alga</name>
    <name type="synonym">Acutodesmus obliquus</name>
    <dbReference type="NCBI Taxonomy" id="3088"/>
    <lineage>
        <taxon>Eukaryota</taxon>
        <taxon>Viridiplantae</taxon>
        <taxon>Chlorophyta</taxon>
        <taxon>core chlorophytes</taxon>
        <taxon>Chlorophyceae</taxon>
        <taxon>CS clade</taxon>
        <taxon>Sphaeropleales</taxon>
        <taxon>Scenedesmaceae</taxon>
        <taxon>Tetradesmus</taxon>
    </lineage>
</organism>
<keyword evidence="5 8" id="KW-0049">Antioxidant</keyword>
<comment type="similarity">
    <text evidence="2 8">Belongs to the peroxiredoxin family. Prx5 subfamily.</text>
</comment>
<reference evidence="10 11" key="1">
    <citation type="submission" date="2016-10" db="EMBL/GenBank/DDBJ databases">
        <authorList>
            <person name="Cai Z."/>
        </authorList>
    </citation>
    <scope>NUCLEOTIDE SEQUENCE [LARGE SCALE GENOMIC DNA]</scope>
</reference>
<dbReference type="InterPro" id="IPR037944">
    <property type="entry name" value="PRX5-like"/>
</dbReference>
<keyword evidence="6 8" id="KW-0560">Oxidoreductase</keyword>
<dbReference type="SUPFAM" id="SSF52833">
    <property type="entry name" value="Thioredoxin-like"/>
    <property type="match status" value="1"/>
</dbReference>
<evidence type="ECO:0000256" key="7">
    <source>
        <dbReference type="PIRSR" id="PIRSR637944-1"/>
    </source>
</evidence>
<dbReference type="GO" id="GO:0005737">
    <property type="term" value="C:cytoplasm"/>
    <property type="evidence" value="ECO:0007669"/>
    <property type="project" value="TreeGrafter"/>
</dbReference>
<evidence type="ECO:0000313" key="11">
    <source>
        <dbReference type="Proteomes" id="UP000256970"/>
    </source>
</evidence>
<dbReference type="PANTHER" id="PTHR10430:SF16">
    <property type="entry name" value="PEROXIREDOXIN-5, MITOCHONDRIAL"/>
    <property type="match status" value="1"/>
</dbReference>
<evidence type="ECO:0000313" key="10">
    <source>
        <dbReference type="EMBL" id="SZX60730.1"/>
    </source>
</evidence>
<proteinExistence type="inferred from homology"/>
<dbReference type="Gene3D" id="3.40.30.10">
    <property type="entry name" value="Glutaredoxin"/>
    <property type="match status" value="2"/>
</dbReference>
<dbReference type="InterPro" id="IPR013766">
    <property type="entry name" value="Thioredoxin_domain"/>
</dbReference>
<evidence type="ECO:0000256" key="1">
    <source>
        <dbReference type="ARBA" id="ARBA00001711"/>
    </source>
</evidence>
<dbReference type="GO" id="GO:0045454">
    <property type="term" value="P:cell redox homeostasis"/>
    <property type="evidence" value="ECO:0007669"/>
    <property type="project" value="TreeGrafter"/>
</dbReference>
<protein>
    <recommendedName>
        <fullName evidence="3 8">Glutaredoxin-dependent peroxiredoxin</fullName>
        <ecNumber evidence="3 8">1.11.1.25</ecNumber>
    </recommendedName>
</protein>
<feature type="active site" description="Cysteine sulfenic acid (-SOH) intermediate" evidence="7">
    <location>
        <position position="70"/>
    </location>
</feature>
<dbReference type="EMBL" id="FNXT01000097">
    <property type="protein sequence ID" value="SZX60730.1"/>
    <property type="molecule type" value="Genomic_DNA"/>
</dbReference>
<evidence type="ECO:0000256" key="8">
    <source>
        <dbReference type="RuleBase" id="RU366011"/>
    </source>
</evidence>
<dbReference type="InterPro" id="IPR036249">
    <property type="entry name" value="Thioredoxin-like_sf"/>
</dbReference>